<dbReference type="Proteomes" id="UP001307889">
    <property type="component" value="Chromosome 8"/>
</dbReference>
<keyword evidence="8" id="KW-1185">Reference proteome</keyword>
<sequence>MERKVDEFKAKVLDLIQKKPKIPVLGPLADYDHYNQKKVKPVEESQPQSESNERPSDQEILETLDAEYFSTNADFDPGRFEMNKLEDLMKIEQIEECLVRLKRQQVVVSNNVLQMILEKQSACQEELKRVVDVEECVEKALSDTKMSRANLQSATRHFTTASLGILGNYRKRTLVQQLLRYLKTIKTMHETESKMPELFKIGDFPGAIGLLLECQRVAGRYRQFTCIDALTVKLQDTLVMAEEHLDEALAAMCVEFDAGVYRKLQDAYALLGKTEVAIDQLHMHFISAVQKKSSYVVQSYAITEASPSNDKKPYAMLCKDVSEEHFIPCLLDLCKALWRIILSYHQVSDWHQKNARSNRYDADSEASHVRKYTETKLNHGLTKLWQDVQSKVTSLVLAASLSNYKIDDFLEVLSILHRFSQVGEELCDSNSEDVAESVRTQSINYFNKFHSDKLDDLKVFLENESWTPCPVREDFNLLYLQEFRGLRSCVVQCAGIADRHDSSSISVDGSSTGTNFFARFPDPRGPTPFDASFHVESREEHILSEAVFDDLLDDCSEKSDDEVDDGKEHPGQHRGPLLTNTTISVLRLCGKYLQMSRLLRSISGEVVTALTQLFEYYLYTVHSFFATDEPSTICPSVMSSNLIFVIERIKDSLIQKDQDLDVTVGEALVSPMVDLSRRDTFYGLRERIVAVESLVFLAKEFDLLKVYLETLLDSSGPSIRQLQLFYDQTVSIVPDMRRPVFACVAWRCLDWRQTLSMMSKVDWQVQDVQEVHSRYVDFIFHDLSTFHSGLSQTKMSLHVPDPAVAALWECLALLIAHVFVEGFASAKKYSDAGRGLMRFDFGQYVYKMKKLCPLKPVPFCDIVEQYMGAFYLTEDGLESWVREHREYSTKQLLTLVNCQCQSNKKLRQKLTAFVEESDKKT</sequence>
<evidence type="ECO:0000256" key="3">
    <source>
        <dbReference type="ARBA" id="ARBA00023054"/>
    </source>
</evidence>
<dbReference type="InterPro" id="IPR019514">
    <property type="entry name" value="Syndetin_C"/>
</dbReference>
<name>A0ABN7AYC8_9HEMI</name>
<keyword evidence="2" id="KW-0653">Protein transport</keyword>
<evidence type="ECO:0000259" key="5">
    <source>
        <dbReference type="Pfam" id="PF10474"/>
    </source>
</evidence>
<evidence type="ECO:0000313" key="7">
    <source>
        <dbReference type="EMBL" id="BES97191.1"/>
    </source>
</evidence>
<dbReference type="Pfam" id="PF10475">
    <property type="entry name" value="Vps54_N"/>
    <property type="match status" value="1"/>
</dbReference>
<evidence type="ECO:0008006" key="9">
    <source>
        <dbReference type="Google" id="ProtNLM"/>
    </source>
</evidence>
<accession>A0ABN7AYC8</accession>
<evidence type="ECO:0000256" key="4">
    <source>
        <dbReference type="SAM" id="MobiDB-lite"/>
    </source>
</evidence>
<protein>
    <recommendedName>
        <fullName evidence="9">Syndetin C-terminal domain-containing protein</fullName>
    </recommendedName>
</protein>
<evidence type="ECO:0000256" key="2">
    <source>
        <dbReference type="ARBA" id="ARBA00022927"/>
    </source>
</evidence>
<feature type="region of interest" description="Disordered" evidence="4">
    <location>
        <begin position="39"/>
        <end position="58"/>
    </location>
</feature>
<feature type="domain" description="Vacuolar protein sorting-associated protein 54 N-terminal" evidence="6">
    <location>
        <begin position="61"/>
        <end position="350"/>
    </location>
</feature>
<keyword evidence="3" id="KW-0175">Coiled coil</keyword>
<reference evidence="7 8" key="1">
    <citation type="submission" date="2023-09" db="EMBL/GenBank/DDBJ databases">
        <title>Nesidiocoris tenuis whole genome shotgun sequence.</title>
        <authorList>
            <person name="Shibata T."/>
            <person name="Shimoda M."/>
            <person name="Kobayashi T."/>
            <person name="Uehara T."/>
        </authorList>
    </citation>
    <scope>NUCLEOTIDE SEQUENCE [LARGE SCALE GENOMIC DNA]</scope>
    <source>
        <strain evidence="7 8">Japan</strain>
    </source>
</reference>
<proteinExistence type="predicted"/>
<gene>
    <name evidence="7" type="ORF">NTJ_10005</name>
</gene>
<dbReference type="Pfam" id="PF10474">
    <property type="entry name" value="Syndetin_C"/>
    <property type="match status" value="1"/>
</dbReference>
<dbReference type="PANTHER" id="PTHR13258">
    <property type="entry name" value="SYNDETIN"/>
    <property type="match status" value="1"/>
</dbReference>
<organism evidence="7 8">
    <name type="scientific">Nesidiocoris tenuis</name>
    <dbReference type="NCBI Taxonomy" id="355587"/>
    <lineage>
        <taxon>Eukaryota</taxon>
        <taxon>Metazoa</taxon>
        <taxon>Ecdysozoa</taxon>
        <taxon>Arthropoda</taxon>
        <taxon>Hexapoda</taxon>
        <taxon>Insecta</taxon>
        <taxon>Pterygota</taxon>
        <taxon>Neoptera</taxon>
        <taxon>Paraneoptera</taxon>
        <taxon>Hemiptera</taxon>
        <taxon>Heteroptera</taxon>
        <taxon>Panheteroptera</taxon>
        <taxon>Cimicomorpha</taxon>
        <taxon>Miridae</taxon>
        <taxon>Dicyphina</taxon>
        <taxon>Nesidiocoris</taxon>
    </lineage>
</organism>
<evidence type="ECO:0000256" key="1">
    <source>
        <dbReference type="ARBA" id="ARBA00022448"/>
    </source>
</evidence>
<feature type="domain" description="Syndetin C-terminal" evidence="5">
    <location>
        <begin position="681"/>
        <end position="915"/>
    </location>
</feature>
<dbReference type="PANTHER" id="PTHR13258:SF0">
    <property type="entry name" value="SYNDETIN"/>
    <property type="match status" value="1"/>
</dbReference>
<dbReference type="InterPro" id="IPR019515">
    <property type="entry name" value="VPS54_N"/>
</dbReference>
<keyword evidence="1" id="KW-0813">Transport</keyword>
<dbReference type="InterPro" id="IPR040047">
    <property type="entry name" value="VPS50"/>
</dbReference>
<evidence type="ECO:0000259" key="6">
    <source>
        <dbReference type="Pfam" id="PF10475"/>
    </source>
</evidence>
<evidence type="ECO:0000313" key="8">
    <source>
        <dbReference type="Proteomes" id="UP001307889"/>
    </source>
</evidence>
<dbReference type="EMBL" id="AP028916">
    <property type="protein sequence ID" value="BES97191.1"/>
    <property type="molecule type" value="Genomic_DNA"/>
</dbReference>